<evidence type="ECO:0000256" key="3">
    <source>
        <dbReference type="ARBA" id="ARBA00022519"/>
    </source>
</evidence>
<dbReference type="AlphaFoldDB" id="A0A1I5Z784"/>
<keyword evidence="5 7" id="KW-0472">Membrane</keyword>
<comment type="subcellular location">
    <subcellularLocation>
        <location evidence="1">Cell inner membrane</location>
    </subcellularLocation>
</comment>
<dbReference type="GO" id="GO:0016746">
    <property type="term" value="F:acyltransferase activity"/>
    <property type="evidence" value="ECO:0007669"/>
    <property type="project" value="UniProtKB-KW"/>
</dbReference>
<dbReference type="GO" id="GO:0005886">
    <property type="term" value="C:plasma membrane"/>
    <property type="evidence" value="ECO:0007669"/>
    <property type="project" value="UniProtKB-SubCell"/>
</dbReference>
<dbReference type="InterPro" id="IPR004960">
    <property type="entry name" value="LipA_acyltrans"/>
</dbReference>
<keyword evidence="7" id="KW-0812">Transmembrane</keyword>
<evidence type="ECO:0000256" key="5">
    <source>
        <dbReference type="ARBA" id="ARBA00023136"/>
    </source>
</evidence>
<proteinExistence type="predicted"/>
<dbReference type="EMBL" id="FOXQ01000017">
    <property type="protein sequence ID" value="SFQ52336.1"/>
    <property type="molecule type" value="Genomic_DNA"/>
</dbReference>
<dbReference type="RefSeq" id="WP_090662787.1">
    <property type="nucleotide sequence ID" value="NZ_FOXQ01000017.1"/>
</dbReference>
<keyword evidence="6 8" id="KW-0012">Acyltransferase</keyword>
<dbReference type="PANTHER" id="PTHR30606">
    <property type="entry name" value="LIPID A BIOSYNTHESIS LAUROYL ACYLTRANSFERASE"/>
    <property type="match status" value="1"/>
</dbReference>
<sequence>MPSWQGSSKGTTLGYSIFVTVIKKFGVRPAYALLAIVAFYYFLFSFKTSKIIYGFYRERLHCGRLTSLLKLYKNYYRLGQTLIDKIAIMSGAAVNFTFNFDGEENLRSITALQKGGLLLSAHIGNWEIAGYLLKRLNTRINIVMFDGEHQKIKEYLKSVTGETTAKIIVIKNDLSHIFEINEALKNNELVCMHADRFVEGNKTVETGFLGSPAKFPFGPFLLAAKFKVPVAFVFALKETTFHYHFFSTGAKDYSIYEKDESIARMLKDFAEAMEEKVKAYPEQWFNYYDFWKE</sequence>
<dbReference type="STRING" id="1465490.SAMN05444277_11742"/>
<feature type="transmembrane region" description="Helical" evidence="7">
    <location>
        <begin position="30"/>
        <end position="49"/>
    </location>
</feature>
<accession>A0A1I5Z784</accession>
<keyword evidence="9" id="KW-1185">Reference proteome</keyword>
<reference evidence="8 9" key="1">
    <citation type="submission" date="2016-10" db="EMBL/GenBank/DDBJ databases">
        <authorList>
            <person name="de Groot N.N."/>
        </authorList>
    </citation>
    <scope>NUCLEOTIDE SEQUENCE [LARGE SCALE GENOMIC DNA]</scope>
    <source>
        <strain evidence="8 9">DSM 28286</strain>
    </source>
</reference>
<gene>
    <name evidence="8" type="ORF">SAMN05444277_11742</name>
</gene>
<dbReference type="Pfam" id="PF03279">
    <property type="entry name" value="Lip_A_acyltrans"/>
    <property type="match status" value="1"/>
</dbReference>
<evidence type="ECO:0000313" key="9">
    <source>
        <dbReference type="Proteomes" id="UP000199031"/>
    </source>
</evidence>
<name>A0A1I5Z784_9BACT</name>
<evidence type="ECO:0000313" key="8">
    <source>
        <dbReference type="EMBL" id="SFQ52336.1"/>
    </source>
</evidence>
<dbReference type="GO" id="GO:0009247">
    <property type="term" value="P:glycolipid biosynthetic process"/>
    <property type="evidence" value="ECO:0007669"/>
    <property type="project" value="UniProtKB-ARBA"/>
</dbReference>
<evidence type="ECO:0000256" key="6">
    <source>
        <dbReference type="ARBA" id="ARBA00023315"/>
    </source>
</evidence>
<dbReference type="Proteomes" id="UP000199031">
    <property type="component" value="Unassembled WGS sequence"/>
</dbReference>
<keyword evidence="3" id="KW-0997">Cell inner membrane</keyword>
<protein>
    <submittedName>
        <fullName evidence="8">Predicted acyltransferase, LPLAT superfamily</fullName>
    </submittedName>
</protein>
<dbReference type="CDD" id="cd07984">
    <property type="entry name" value="LPLAT_LABLAT-like"/>
    <property type="match status" value="1"/>
</dbReference>
<keyword evidence="4 8" id="KW-0808">Transferase</keyword>
<keyword evidence="2" id="KW-1003">Cell membrane</keyword>
<evidence type="ECO:0000256" key="2">
    <source>
        <dbReference type="ARBA" id="ARBA00022475"/>
    </source>
</evidence>
<dbReference type="OrthoDB" id="9808633at2"/>
<evidence type="ECO:0000256" key="7">
    <source>
        <dbReference type="SAM" id="Phobius"/>
    </source>
</evidence>
<dbReference type="PANTHER" id="PTHR30606:SF9">
    <property type="entry name" value="LIPID A BIOSYNTHESIS LAUROYLTRANSFERASE"/>
    <property type="match status" value="1"/>
</dbReference>
<organism evidence="8 9">
    <name type="scientific">Parafilimonas terrae</name>
    <dbReference type="NCBI Taxonomy" id="1465490"/>
    <lineage>
        <taxon>Bacteria</taxon>
        <taxon>Pseudomonadati</taxon>
        <taxon>Bacteroidota</taxon>
        <taxon>Chitinophagia</taxon>
        <taxon>Chitinophagales</taxon>
        <taxon>Chitinophagaceae</taxon>
        <taxon>Parafilimonas</taxon>
    </lineage>
</organism>
<keyword evidence="7" id="KW-1133">Transmembrane helix</keyword>
<evidence type="ECO:0000256" key="1">
    <source>
        <dbReference type="ARBA" id="ARBA00004533"/>
    </source>
</evidence>
<evidence type="ECO:0000256" key="4">
    <source>
        <dbReference type="ARBA" id="ARBA00022679"/>
    </source>
</evidence>